<evidence type="ECO:0000256" key="2">
    <source>
        <dbReference type="ARBA" id="ARBA00022448"/>
    </source>
</evidence>
<feature type="transmembrane region" description="Helical" evidence="7">
    <location>
        <begin position="157"/>
        <end position="176"/>
    </location>
</feature>
<sequence length="538" mass="57802">MSSNPTSAPKKREGFSSRKVFIFAAIGSAVGLGNIWRFPYVAYDNGGGAFMIPYLVALLTAGLPFLFFDYVIGHRARASSPLAFRRLNRKTEFIGWWHMGINFIIAIYYAAILAWAARYFIYSFTHAWGDDPQTFFFADVLQLADPVALTFDFVPGILYPLIGIWVLLALIMSLGVQKGVGLANVFFIPVLVIMFLVMVGYSLTLDGAMTGLDALFTPDWVALTEPGVWVAAYGQIFFSLSIGFGIMITYASYLKNKTNLTGSGAVVGFANSSFELLAGIGVFAALGFMATAAGTQVSEVATSGIGLAFIAFPTIISQAPGGTLIGVLFFGSLLFAGFTSMISIVEVIVAGVEDKFNLGRVRSTLLVIAPIAVISTLLMATTSGLYVLDILDNFVNQFGILAAGLVSIFVVAYLLRALPIFRDHLNERSSWKMGKLWMILLAGVTPLILGYSLINTFIGLINEPYEGYPDQMLNIFGWGMVIALLVVAIIISMLPWSKTSRAALTPPAPPIAGGKVVHGHVDATAQSAAQSATEKEGA</sequence>
<feature type="transmembrane region" description="Helical" evidence="7">
    <location>
        <begin position="93"/>
        <end position="117"/>
    </location>
</feature>
<evidence type="ECO:0000256" key="6">
    <source>
        <dbReference type="RuleBase" id="RU003732"/>
    </source>
</evidence>
<proteinExistence type="inferred from homology"/>
<feature type="transmembrane region" description="Helical" evidence="7">
    <location>
        <begin position="183"/>
        <end position="203"/>
    </location>
</feature>
<comment type="caution">
    <text evidence="8">The sequence shown here is derived from an EMBL/GenBank/DDBJ whole genome shotgun (WGS) entry which is preliminary data.</text>
</comment>
<feature type="transmembrane region" description="Helical" evidence="7">
    <location>
        <begin position="364"/>
        <end position="388"/>
    </location>
</feature>
<organism evidence="8 9">
    <name type="scientific">Rothia nasimurium</name>
    <dbReference type="NCBI Taxonomy" id="85336"/>
    <lineage>
        <taxon>Bacteria</taxon>
        <taxon>Bacillati</taxon>
        <taxon>Actinomycetota</taxon>
        <taxon>Actinomycetes</taxon>
        <taxon>Micrococcales</taxon>
        <taxon>Micrococcaceae</taxon>
        <taxon>Rothia</taxon>
    </lineage>
</organism>
<evidence type="ECO:0000256" key="7">
    <source>
        <dbReference type="SAM" id="Phobius"/>
    </source>
</evidence>
<dbReference type="RefSeq" id="WP_135013977.1">
    <property type="nucleotide sequence ID" value="NZ_JADGLK010000070.1"/>
</dbReference>
<name>A0A4Y9F1D4_9MICC</name>
<evidence type="ECO:0000256" key="4">
    <source>
        <dbReference type="ARBA" id="ARBA00022989"/>
    </source>
</evidence>
<dbReference type="GO" id="GO:0015293">
    <property type="term" value="F:symporter activity"/>
    <property type="evidence" value="ECO:0007669"/>
    <property type="project" value="UniProtKB-KW"/>
</dbReference>
<accession>A0A4Y9F1D4</accession>
<dbReference type="STRING" id="85336.A7979_09985"/>
<feature type="transmembrane region" description="Helical" evidence="7">
    <location>
        <begin position="473"/>
        <end position="494"/>
    </location>
</feature>
<dbReference type="InterPro" id="IPR037272">
    <property type="entry name" value="SNS_sf"/>
</dbReference>
<feature type="transmembrane region" description="Helical" evidence="7">
    <location>
        <begin position="274"/>
        <end position="293"/>
    </location>
</feature>
<feature type="transmembrane region" description="Helical" evidence="7">
    <location>
        <begin position="394"/>
        <end position="415"/>
    </location>
</feature>
<evidence type="ECO:0000313" key="9">
    <source>
        <dbReference type="Proteomes" id="UP000297951"/>
    </source>
</evidence>
<protein>
    <recommendedName>
        <fullName evidence="6">Transporter</fullName>
    </recommendedName>
</protein>
<dbReference type="Proteomes" id="UP000297951">
    <property type="component" value="Unassembled WGS sequence"/>
</dbReference>
<dbReference type="PANTHER" id="PTHR42948:SF1">
    <property type="entry name" value="TRANSPORTER"/>
    <property type="match status" value="1"/>
</dbReference>
<dbReference type="PRINTS" id="PR00176">
    <property type="entry name" value="NANEUSMPORT"/>
</dbReference>
<keyword evidence="3 6" id="KW-0812">Transmembrane</keyword>
<dbReference type="PANTHER" id="PTHR42948">
    <property type="entry name" value="TRANSPORTER"/>
    <property type="match status" value="1"/>
</dbReference>
<evidence type="ECO:0000256" key="5">
    <source>
        <dbReference type="ARBA" id="ARBA00023136"/>
    </source>
</evidence>
<dbReference type="PROSITE" id="PS00610">
    <property type="entry name" value="NA_NEUROTRAN_SYMP_1"/>
    <property type="match status" value="1"/>
</dbReference>
<dbReference type="GO" id="GO:0016020">
    <property type="term" value="C:membrane"/>
    <property type="evidence" value="ECO:0007669"/>
    <property type="project" value="UniProtKB-SubCell"/>
</dbReference>
<dbReference type="NCBIfam" id="NF037979">
    <property type="entry name" value="Na_transp"/>
    <property type="match status" value="1"/>
</dbReference>
<dbReference type="AlphaFoldDB" id="A0A4Y9F1D4"/>
<feature type="transmembrane region" description="Helical" evidence="7">
    <location>
        <begin position="327"/>
        <end position="352"/>
    </location>
</feature>
<comment type="subcellular location">
    <subcellularLocation>
        <location evidence="1">Membrane</location>
        <topology evidence="1">Multi-pass membrane protein</topology>
    </subcellularLocation>
</comment>
<evidence type="ECO:0000256" key="3">
    <source>
        <dbReference type="ARBA" id="ARBA00022692"/>
    </source>
</evidence>
<feature type="transmembrane region" description="Helical" evidence="7">
    <location>
        <begin position="51"/>
        <end position="72"/>
    </location>
</feature>
<reference evidence="8 9" key="1">
    <citation type="submission" date="2019-03" db="EMBL/GenBank/DDBJ databases">
        <title>Diversity of the mouse oral microbiome.</title>
        <authorList>
            <person name="Joseph S."/>
            <person name="Aduse-Opoku J."/>
            <person name="Curtis M."/>
            <person name="Wade W."/>
            <person name="Hashim A."/>
        </authorList>
    </citation>
    <scope>NUCLEOTIDE SEQUENCE [LARGE SCALE GENOMIC DNA]</scope>
    <source>
        <strain evidence="9">irhom_31</strain>
    </source>
</reference>
<keyword evidence="2 6" id="KW-0813">Transport</keyword>
<dbReference type="PROSITE" id="PS50267">
    <property type="entry name" value="NA_NEUROTRAN_SYMP_3"/>
    <property type="match status" value="1"/>
</dbReference>
<keyword evidence="4 7" id="KW-1133">Transmembrane helix</keyword>
<feature type="transmembrane region" description="Helical" evidence="7">
    <location>
        <begin position="20"/>
        <end position="39"/>
    </location>
</feature>
<dbReference type="Pfam" id="PF00209">
    <property type="entry name" value="SNF"/>
    <property type="match status" value="2"/>
</dbReference>
<feature type="transmembrane region" description="Helical" evidence="7">
    <location>
        <begin position="436"/>
        <end position="461"/>
    </location>
</feature>
<keyword evidence="5 7" id="KW-0472">Membrane</keyword>
<evidence type="ECO:0000313" key="8">
    <source>
        <dbReference type="EMBL" id="TFU19874.1"/>
    </source>
</evidence>
<feature type="transmembrane region" description="Helical" evidence="7">
    <location>
        <begin position="228"/>
        <end position="253"/>
    </location>
</feature>
<dbReference type="OrthoDB" id="9762833at2"/>
<keyword evidence="6" id="KW-0769">Symport</keyword>
<comment type="similarity">
    <text evidence="6">Belongs to the sodium:neurotransmitter symporter (SNF) (TC 2.A.22) family.</text>
</comment>
<dbReference type="SUPFAM" id="SSF161070">
    <property type="entry name" value="SNF-like"/>
    <property type="match status" value="1"/>
</dbReference>
<dbReference type="InterPro" id="IPR000175">
    <property type="entry name" value="Na/ntran_symport"/>
</dbReference>
<dbReference type="CDD" id="cd10334">
    <property type="entry name" value="SLC6sbd_u1"/>
    <property type="match status" value="1"/>
</dbReference>
<dbReference type="EMBL" id="SPQC01000070">
    <property type="protein sequence ID" value="TFU19874.1"/>
    <property type="molecule type" value="Genomic_DNA"/>
</dbReference>
<evidence type="ECO:0000256" key="1">
    <source>
        <dbReference type="ARBA" id="ARBA00004141"/>
    </source>
</evidence>
<gene>
    <name evidence="8" type="ORF">E4U03_12105</name>
</gene>